<evidence type="ECO:0000256" key="1">
    <source>
        <dbReference type="ARBA" id="ARBA00004294"/>
    </source>
</evidence>
<evidence type="ECO:0000313" key="15">
    <source>
        <dbReference type="Proteomes" id="UP001075354"/>
    </source>
</evidence>
<reference evidence="14" key="1">
    <citation type="submission" date="2022-12" db="EMBL/GenBank/DDBJ databases">
        <title>Chromosome-level genome assembly of the bean flower thrips Megalurothrips usitatus.</title>
        <authorList>
            <person name="Ma L."/>
            <person name="Liu Q."/>
            <person name="Li H."/>
            <person name="Cai W."/>
        </authorList>
    </citation>
    <scope>NUCLEOTIDE SEQUENCE</scope>
    <source>
        <strain evidence="14">Cailab_2022a</strain>
    </source>
</reference>
<accession>A0AAV7X949</accession>
<evidence type="ECO:0000256" key="11">
    <source>
        <dbReference type="ARBA" id="ARBA00047761"/>
    </source>
</evidence>
<dbReference type="InterPro" id="IPR051021">
    <property type="entry name" value="Mito_Ser/Thr_phosphatase"/>
</dbReference>
<evidence type="ECO:0000256" key="9">
    <source>
        <dbReference type="ARBA" id="ARBA00040722"/>
    </source>
</evidence>
<comment type="catalytic activity">
    <reaction evidence="11">
        <text>O-phospho-L-seryl-[protein] + H2O = L-seryl-[protein] + phosphate</text>
        <dbReference type="Rhea" id="RHEA:20629"/>
        <dbReference type="Rhea" id="RHEA-COMP:9863"/>
        <dbReference type="Rhea" id="RHEA-COMP:11604"/>
        <dbReference type="ChEBI" id="CHEBI:15377"/>
        <dbReference type="ChEBI" id="CHEBI:29999"/>
        <dbReference type="ChEBI" id="CHEBI:43474"/>
        <dbReference type="ChEBI" id="CHEBI:83421"/>
        <dbReference type="EC" id="3.1.3.16"/>
    </reaction>
</comment>
<evidence type="ECO:0000256" key="5">
    <source>
        <dbReference type="ARBA" id="ARBA00022801"/>
    </source>
</evidence>
<evidence type="ECO:0000256" key="13">
    <source>
        <dbReference type="PIRSR" id="PIRSR613078-2"/>
    </source>
</evidence>
<dbReference type="AlphaFoldDB" id="A0AAV7X949"/>
<evidence type="ECO:0000256" key="2">
    <source>
        <dbReference type="ARBA" id="ARBA00006717"/>
    </source>
</evidence>
<evidence type="ECO:0000313" key="14">
    <source>
        <dbReference type="EMBL" id="KAJ1521086.1"/>
    </source>
</evidence>
<dbReference type="GO" id="GO:0004722">
    <property type="term" value="F:protein serine/threonine phosphatase activity"/>
    <property type="evidence" value="ECO:0007669"/>
    <property type="project" value="UniProtKB-EC"/>
</dbReference>
<evidence type="ECO:0000256" key="4">
    <source>
        <dbReference type="ARBA" id="ARBA00022787"/>
    </source>
</evidence>
<evidence type="ECO:0000256" key="8">
    <source>
        <dbReference type="ARBA" id="ARBA00039765"/>
    </source>
</evidence>
<keyword evidence="4" id="KW-1000">Mitochondrion outer membrane</keyword>
<comment type="function">
    <text evidence="6">Displays phosphatase activity for serine/threonine residues, and dephosphorylates and activates Pk92B kinase. Has apparently no phosphoglycerate mutase activity.</text>
</comment>
<evidence type="ECO:0000256" key="7">
    <source>
        <dbReference type="ARBA" id="ARBA00038605"/>
    </source>
</evidence>
<dbReference type="Proteomes" id="UP001075354">
    <property type="component" value="Chromosome 13"/>
</dbReference>
<dbReference type="EC" id="3.1.3.16" evidence="3"/>
<sequence>MAVLGKLIAGLGGFGGLGAGLLYASSLSSDRKAVVQAAQKISETVTVAKRENPTVSQNTSEDQPHITKWDYNWDRRDPACTVQPSKGGADDERFKREVAEKKPKATRHLFLIRHGQYNLDGRTDKERVLTEKGVEQAKMTGKRLAALNFPYQLLARSTMTRAQQTADHILNQIKPLPVQDDRMLEEGAPCPPEPPNFGYSPSSHEYFQDGSRIEAAFRNYVHRADVSQTKDSHEIIVCHGNVIRYFVCRALQLPPEAWLRIDLRHASITWLCVAPSGVVFLRSLGDSGHLPPKLIT</sequence>
<dbReference type="SMART" id="SM00855">
    <property type="entry name" value="PGAM"/>
    <property type="match status" value="1"/>
</dbReference>
<dbReference type="PANTHER" id="PTHR20935">
    <property type="entry name" value="PHOSPHOGLYCERATE MUTASE-RELATED"/>
    <property type="match status" value="1"/>
</dbReference>
<dbReference type="InterPro" id="IPR013078">
    <property type="entry name" value="His_Pase_superF_clade-1"/>
</dbReference>
<comment type="subunit">
    <text evidence="7">Interacts with Pk92B/ASK1.</text>
</comment>
<comment type="catalytic activity">
    <reaction evidence="12">
        <text>O-phospho-L-threonyl-[protein] + H2O = L-threonyl-[protein] + phosphate</text>
        <dbReference type="Rhea" id="RHEA:47004"/>
        <dbReference type="Rhea" id="RHEA-COMP:11060"/>
        <dbReference type="Rhea" id="RHEA-COMP:11605"/>
        <dbReference type="ChEBI" id="CHEBI:15377"/>
        <dbReference type="ChEBI" id="CHEBI:30013"/>
        <dbReference type="ChEBI" id="CHEBI:43474"/>
        <dbReference type="ChEBI" id="CHEBI:61977"/>
        <dbReference type="EC" id="3.1.3.16"/>
    </reaction>
</comment>
<keyword evidence="4" id="KW-0496">Mitochondrion</keyword>
<comment type="subcellular location">
    <subcellularLocation>
        <location evidence="1">Mitochondrion outer membrane</location>
    </subcellularLocation>
</comment>
<dbReference type="Pfam" id="PF00300">
    <property type="entry name" value="His_Phos_1"/>
    <property type="match status" value="2"/>
</dbReference>
<dbReference type="GO" id="GO:0090141">
    <property type="term" value="P:positive regulation of mitochondrial fission"/>
    <property type="evidence" value="ECO:0007669"/>
    <property type="project" value="TreeGrafter"/>
</dbReference>
<dbReference type="Gene3D" id="3.40.50.1240">
    <property type="entry name" value="Phosphoglycerate mutase-like"/>
    <property type="match status" value="1"/>
</dbReference>
<evidence type="ECO:0000256" key="12">
    <source>
        <dbReference type="ARBA" id="ARBA00048336"/>
    </source>
</evidence>
<name>A0AAV7X949_9NEOP</name>
<organism evidence="14 15">
    <name type="scientific">Megalurothrips usitatus</name>
    <name type="common">bean blossom thrips</name>
    <dbReference type="NCBI Taxonomy" id="439358"/>
    <lineage>
        <taxon>Eukaryota</taxon>
        <taxon>Metazoa</taxon>
        <taxon>Ecdysozoa</taxon>
        <taxon>Arthropoda</taxon>
        <taxon>Hexapoda</taxon>
        <taxon>Insecta</taxon>
        <taxon>Pterygota</taxon>
        <taxon>Neoptera</taxon>
        <taxon>Paraneoptera</taxon>
        <taxon>Thysanoptera</taxon>
        <taxon>Terebrantia</taxon>
        <taxon>Thripoidea</taxon>
        <taxon>Thripidae</taxon>
        <taxon>Megalurothrips</taxon>
    </lineage>
</organism>
<dbReference type="CDD" id="cd07067">
    <property type="entry name" value="HP_PGM_like"/>
    <property type="match status" value="1"/>
</dbReference>
<proteinExistence type="inferred from homology"/>
<protein>
    <recommendedName>
        <fullName evidence="8">Serine/threonine-protein phosphatase PGAM5, mitochondrial</fullName>
        <ecNumber evidence="3">3.1.3.16</ecNumber>
    </recommendedName>
    <alternativeName>
        <fullName evidence="10">Phosphoglycerate mutase family member 5 homolog</fullName>
    </alternativeName>
    <alternativeName>
        <fullName evidence="9">Serine/threonine-protein phosphatase Pgam5, mitochondrial</fullName>
    </alternativeName>
</protein>
<keyword evidence="15" id="KW-1185">Reference proteome</keyword>
<gene>
    <name evidence="14" type="ORF">ONE63_002788</name>
</gene>
<dbReference type="EMBL" id="JAPTSV010000013">
    <property type="protein sequence ID" value="KAJ1521086.1"/>
    <property type="molecule type" value="Genomic_DNA"/>
</dbReference>
<feature type="binding site" evidence="13">
    <location>
        <position position="161"/>
    </location>
    <ligand>
        <name>substrate</name>
    </ligand>
</feature>
<comment type="similarity">
    <text evidence="2">Belongs to the phosphoglycerate mutase family. BPG-dependent PGAM subfamily.</text>
</comment>
<dbReference type="GO" id="GO:0005741">
    <property type="term" value="C:mitochondrial outer membrane"/>
    <property type="evidence" value="ECO:0007669"/>
    <property type="project" value="UniProtKB-SubCell"/>
</dbReference>
<comment type="caution">
    <text evidence="14">The sequence shown here is derived from an EMBL/GenBank/DDBJ whole genome shotgun (WGS) entry which is preliminary data.</text>
</comment>
<evidence type="ECO:0000256" key="3">
    <source>
        <dbReference type="ARBA" id="ARBA00013081"/>
    </source>
</evidence>
<evidence type="ECO:0000256" key="6">
    <source>
        <dbReference type="ARBA" id="ARBA00037234"/>
    </source>
</evidence>
<dbReference type="InterPro" id="IPR029033">
    <property type="entry name" value="His_PPase_superfam"/>
</dbReference>
<evidence type="ECO:0000256" key="10">
    <source>
        <dbReference type="ARBA" id="ARBA00042520"/>
    </source>
</evidence>
<dbReference type="SUPFAM" id="SSF53254">
    <property type="entry name" value="Phosphoglycerate mutase-like"/>
    <property type="match status" value="1"/>
</dbReference>
<dbReference type="PANTHER" id="PTHR20935:SF0">
    <property type="entry name" value="SERINE_THREONINE-PROTEIN PHOSPHATASE PGAM5, MITOCHONDRIAL"/>
    <property type="match status" value="1"/>
</dbReference>
<feature type="binding site" evidence="13">
    <location>
        <begin position="113"/>
        <end position="118"/>
    </location>
    <ligand>
        <name>substrate</name>
    </ligand>
</feature>
<keyword evidence="4" id="KW-0472">Membrane</keyword>
<keyword evidence="5" id="KW-0378">Hydrolase</keyword>